<evidence type="ECO:0000313" key="2">
    <source>
        <dbReference type="Proteomes" id="UP001154078"/>
    </source>
</evidence>
<sequence>MFIAFKRKYPETLVSYRFYSDTFHKHFSHLRFGKPKSDTCSKCDLLNAKGSVEEQKCLKCKLELHHIKAEQARKSLKNYTIESQQPTSDSLVISIDLGQVIFIPTLPHIDMFYSRQLSCYNLGIHLADTNGALMCLWNESLTGRGCDIGSAILRVLLSGNLQPKVN</sequence>
<reference evidence="1" key="1">
    <citation type="submission" date="2021-12" db="EMBL/GenBank/DDBJ databases">
        <authorList>
            <person name="King R."/>
        </authorList>
    </citation>
    <scope>NUCLEOTIDE SEQUENCE</scope>
</reference>
<proteinExistence type="predicted"/>
<protein>
    <submittedName>
        <fullName evidence="1">Uncharacterized protein</fullName>
    </submittedName>
</protein>
<dbReference type="PANTHER" id="PTHR10773">
    <property type="entry name" value="DNA-DIRECTED RNA POLYMERASES I, II, AND III SUBUNIT RPABC2"/>
    <property type="match status" value="1"/>
</dbReference>
<evidence type="ECO:0000313" key="1">
    <source>
        <dbReference type="EMBL" id="CAH0550973.1"/>
    </source>
</evidence>
<accession>A0A9P0FCW0</accession>
<name>A0A9P0FCW0_BRAAE</name>
<dbReference type="OrthoDB" id="8185268at2759"/>
<keyword evidence="2" id="KW-1185">Reference proteome</keyword>
<dbReference type="EMBL" id="OV121133">
    <property type="protein sequence ID" value="CAH0550973.1"/>
    <property type="molecule type" value="Genomic_DNA"/>
</dbReference>
<dbReference type="Proteomes" id="UP001154078">
    <property type="component" value="Chromosome 2"/>
</dbReference>
<dbReference type="PANTHER" id="PTHR10773:SF19">
    <property type="match status" value="1"/>
</dbReference>
<dbReference type="AlphaFoldDB" id="A0A9P0FCW0"/>
<organism evidence="1 2">
    <name type="scientific">Brassicogethes aeneus</name>
    <name type="common">Rape pollen beetle</name>
    <name type="synonym">Meligethes aeneus</name>
    <dbReference type="NCBI Taxonomy" id="1431903"/>
    <lineage>
        <taxon>Eukaryota</taxon>
        <taxon>Metazoa</taxon>
        <taxon>Ecdysozoa</taxon>
        <taxon>Arthropoda</taxon>
        <taxon>Hexapoda</taxon>
        <taxon>Insecta</taxon>
        <taxon>Pterygota</taxon>
        <taxon>Neoptera</taxon>
        <taxon>Endopterygota</taxon>
        <taxon>Coleoptera</taxon>
        <taxon>Polyphaga</taxon>
        <taxon>Cucujiformia</taxon>
        <taxon>Nitidulidae</taxon>
        <taxon>Meligethinae</taxon>
        <taxon>Brassicogethes</taxon>
    </lineage>
</organism>
<gene>
    <name evidence="1" type="ORF">MELIAE_LOCUS3679</name>
</gene>